<feature type="transmembrane region" description="Helical" evidence="1">
    <location>
        <begin position="21"/>
        <end position="44"/>
    </location>
</feature>
<protein>
    <submittedName>
        <fullName evidence="2">Uncharacterized protein</fullName>
    </submittedName>
</protein>
<organism evidence="2 3">
    <name type="scientific">Campylobacter rectus RM3267</name>
    <dbReference type="NCBI Taxonomy" id="553218"/>
    <lineage>
        <taxon>Bacteria</taxon>
        <taxon>Pseudomonadati</taxon>
        <taxon>Campylobacterota</taxon>
        <taxon>Epsilonproteobacteria</taxon>
        <taxon>Campylobacterales</taxon>
        <taxon>Campylobacteraceae</taxon>
        <taxon>Campylobacter</taxon>
    </lineage>
</organism>
<evidence type="ECO:0000313" key="3">
    <source>
        <dbReference type="Proteomes" id="UP000003082"/>
    </source>
</evidence>
<reference evidence="2 3" key="1">
    <citation type="submission" date="2008-08" db="EMBL/GenBank/DDBJ databases">
        <authorList>
            <person name="Madupu R."/>
            <person name="Durkin A.S."/>
            <person name="Torralba M."/>
            <person name="Methe B."/>
            <person name="Sutton G.G."/>
            <person name="Strausberg R.L."/>
            <person name="Nelson K.E."/>
        </authorList>
    </citation>
    <scope>NUCLEOTIDE SEQUENCE [LARGE SCALE GENOMIC DNA]</scope>
    <source>
        <strain evidence="2 3">RM3267</strain>
    </source>
</reference>
<evidence type="ECO:0000256" key="1">
    <source>
        <dbReference type="SAM" id="Phobius"/>
    </source>
</evidence>
<dbReference type="AlphaFoldDB" id="B9D264"/>
<name>B9D264_CAMRE</name>
<comment type="caution">
    <text evidence="2">The sequence shown here is derived from an EMBL/GenBank/DDBJ whole genome shotgun (WGS) entry which is preliminary data.</text>
</comment>
<gene>
    <name evidence="2" type="ORF">CAMRE0001_2900</name>
</gene>
<dbReference type="Proteomes" id="UP000003082">
    <property type="component" value="Unassembled WGS sequence"/>
</dbReference>
<accession>B9D264</accession>
<evidence type="ECO:0000313" key="2">
    <source>
        <dbReference type="EMBL" id="EEF13898.1"/>
    </source>
</evidence>
<dbReference type="EMBL" id="ACFU01000012">
    <property type="protein sequence ID" value="EEF13898.1"/>
    <property type="molecule type" value="Genomic_DNA"/>
</dbReference>
<proteinExistence type="predicted"/>
<keyword evidence="3" id="KW-1185">Reference proteome</keyword>
<keyword evidence="1" id="KW-0812">Transmembrane</keyword>
<sequence length="50" mass="5656">MIVSMRAGRAVRVSMGVIVSIWRAYVIFTYLFLLGDFLGIIKLLDVKIPL</sequence>
<keyword evidence="1" id="KW-1133">Transmembrane helix</keyword>
<keyword evidence="1" id="KW-0472">Membrane</keyword>